<dbReference type="eggNOG" id="KOG0175">
    <property type="taxonomic scope" value="Eukaryota"/>
</dbReference>
<evidence type="ECO:0000256" key="2">
    <source>
        <dbReference type="ARBA" id="ARBA00004123"/>
    </source>
</evidence>
<dbReference type="CDD" id="cd03761">
    <property type="entry name" value="proteasome_beta_type_5"/>
    <property type="match status" value="1"/>
</dbReference>
<dbReference type="PhylomeDB" id="B4M6V9"/>
<dbReference type="PROSITE" id="PS51476">
    <property type="entry name" value="PROTEASOME_BETA_2"/>
    <property type="match status" value="1"/>
</dbReference>
<feature type="active site" description="Nucleophile" evidence="12">
    <location>
        <position position="72"/>
    </location>
</feature>
<evidence type="ECO:0000256" key="7">
    <source>
        <dbReference type="ARBA" id="ARBA00022801"/>
    </source>
</evidence>
<dbReference type="GO" id="GO:0004298">
    <property type="term" value="F:threonine-type endopeptidase activity"/>
    <property type="evidence" value="ECO:0007669"/>
    <property type="project" value="UniProtKB-KW"/>
</dbReference>
<evidence type="ECO:0000256" key="8">
    <source>
        <dbReference type="ARBA" id="ARBA00022942"/>
    </source>
</evidence>
<dbReference type="OrthoDB" id="37597at2759"/>
<dbReference type="SUPFAM" id="SSF56235">
    <property type="entry name" value="N-terminal nucleophile aminohydrolases (Ntn hydrolases)"/>
    <property type="match status" value="1"/>
</dbReference>
<dbReference type="PANTHER" id="PTHR32194">
    <property type="entry name" value="METALLOPROTEASE TLDD"/>
    <property type="match status" value="1"/>
</dbReference>
<dbReference type="Gene3D" id="3.60.20.10">
    <property type="entry name" value="Glutamine Phosphoribosylpyrophosphate, subunit 1, domain 1"/>
    <property type="match status" value="1"/>
</dbReference>
<dbReference type="InParanoid" id="B4M6V9"/>
<dbReference type="MEROPS" id="T01.A05"/>
<gene>
    <name evidence="14" type="primary">Dvir\GJ16567</name>
    <name evidence="14" type="ORF">Dvir_GJ16567</name>
</gene>
<dbReference type="InterPro" id="IPR001353">
    <property type="entry name" value="Proteasome_sua/b"/>
</dbReference>
<dbReference type="PROSITE" id="PS00854">
    <property type="entry name" value="PROTEASOME_BETA_1"/>
    <property type="match status" value="1"/>
</dbReference>
<evidence type="ECO:0000256" key="13">
    <source>
        <dbReference type="SAM" id="MobiDB-lite"/>
    </source>
</evidence>
<dbReference type="GO" id="GO:0005839">
    <property type="term" value="C:proteasome core complex"/>
    <property type="evidence" value="ECO:0007669"/>
    <property type="project" value="InterPro"/>
</dbReference>
<evidence type="ECO:0000256" key="5">
    <source>
        <dbReference type="ARBA" id="ARBA00022670"/>
    </source>
</evidence>
<comment type="subunit">
    <text evidence="11">The 26S proteasome consists of a 20S proteasome core and two 19S regulatory subunits. The 20S proteasome core is composed of 28 subunits that are arranged in four stacked rings, resulting in a barrel-shaped structure. The two end rings are each formed by seven alpha subunits, and the two central rings are each formed by seven beta subunits. The catalytic chamber with the active sites is on the inside of the barrel.</text>
</comment>
<dbReference type="InterPro" id="IPR029055">
    <property type="entry name" value="Ntn_hydrolases_N"/>
</dbReference>
<protein>
    <recommendedName>
        <fullName evidence="3">proteasome endopeptidase complex</fullName>
        <ecNumber evidence="3">3.4.25.1</ecNumber>
    </recommendedName>
</protein>
<reference evidence="14 15" key="1">
    <citation type="journal article" date="2007" name="Nature">
        <title>Evolution of genes and genomes on the Drosophila phylogeny.</title>
        <authorList>
            <consortium name="Drosophila 12 Genomes Consortium"/>
            <person name="Clark A.G."/>
            <person name="Eisen M.B."/>
            <person name="Smith D.R."/>
            <person name="Bergman C.M."/>
            <person name="Oliver B."/>
            <person name="Markow T.A."/>
            <person name="Kaufman T.C."/>
            <person name="Kellis M."/>
            <person name="Gelbart W."/>
            <person name="Iyer V.N."/>
            <person name="Pollard D.A."/>
            <person name="Sackton T.B."/>
            <person name="Larracuente A.M."/>
            <person name="Singh N.D."/>
            <person name="Abad J.P."/>
            <person name="Abt D.N."/>
            <person name="Adryan B."/>
            <person name="Aguade M."/>
            <person name="Akashi H."/>
            <person name="Anderson W.W."/>
            <person name="Aquadro C.F."/>
            <person name="Ardell D.H."/>
            <person name="Arguello R."/>
            <person name="Artieri C.G."/>
            <person name="Barbash D.A."/>
            <person name="Barker D."/>
            <person name="Barsanti P."/>
            <person name="Batterham P."/>
            <person name="Batzoglou S."/>
            <person name="Begun D."/>
            <person name="Bhutkar A."/>
            <person name="Blanco E."/>
            <person name="Bosak S.A."/>
            <person name="Bradley R.K."/>
            <person name="Brand A.D."/>
            <person name="Brent M.R."/>
            <person name="Brooks A.N."/>
            <person name="Brown R.H."/>
            <person name="Butlin R.K."/>
            <person name="Caggese C."/>
            <person name="Calvi B.R."/>
            <person name="Bernardo de Carvalho A."/>
            <person name="Caspi A."/>
            <person name="Castrezana S."/>
            <person name="Celniker S.E."/>
            <person name="Chang J.L."/>
            <person name="Chapple C."/>
            <person name="Chatterji S."/>
            <person name="Chinwalla A."/>
            <person name="Civetta A."/>
            <person name="Clifton S.W."/>
            <person name="Comeron J.M."/>
            <person name="Costello J.C."/>
            <person name="Coyne J.A."/>
            <person name="Daub J."/>
            <person name="David R.G."/>
            <person name="Delcher A.L."/>
            <person name="Delehaunty K."/>
            <person name="Do C.B."/>
            <person name="Ebling H."/>
            <person name="Edwards K."/>
            <person name="Eickbush T."/>
            <person name="Evans J.D."/>
            <person name="Filipski A."/>
            <person name="Findeiss S."/>
            <person name="Freyhult E."/>
            <person name="Fulton L."/>
            <person name="Fulton R."/>
            <person name="Garcia A.C."/>
            <person name="Gardiner A."/>
            <person name="Garfield D.A."/>
            <person name="Garvin B.E."/>
            <person name="Gibson G."/>
            <person name="Gilbert D."/>
            <person name="Gnerre S."/>
            <person name="Godfrey J."/>
            <person name="Good R."/>
            <person name="Gotea V."/>
            <person name="Gravely B."/>
            <person name="Greenberg A.J."/>
            <person name="Griffiths-Jones S."/>
            <person name="Gross S."/>
            <person name="Guigo R."/>
            <person name="Gustafson E.A."/>
            <person name="Haerty W."/>
            <person name="Hahn M.W."/>
            <person name="Halligan D.L."/>
            <person name="Halpern A.L."/>
            <person name="Halter G.M."/>
            <person name="Han M.V."/>
            <person name="Heger A."/>
            <person name="Hillier L."/>
            <person name="Hinrichs A.S."/>
            <person name="Holmes I."/>
            <person name="Hoskins R.A."/>
            <person name="Hubisz M.J."/>
            <person name="Hultmark D."/>
            <person name="Huntley M.A."/>
            <person name="Jaffe D.B."/>
            <person name="Jagadeeshan S."/>
            <person name="Jeck W.R."/>
            <person name="Johnson J."/>
            <person name="Jones C.D."/>
            <person name="Jordan W.C."/>
            <person name="Karpen G.H."/>
            <person name="Kataoka E."/>
            <person name="Keightley P.D."/>
            <person name="Kheradpour P."/>
            <person name="Kirkness E.F."/>
            <person name="Koerich L.B."/>
            <person name="Kristiansen K."/>
            <person name="Kudrna D."/>
            <person name="Kulathinal R.J."/>
            <person name="Kumar S."/>
            <person name="Kwok R."/>
            <person name="Lander E."/>
            <person name="Langley C.H."/>
            <person name="Lapoint R."/>
            <person name="Lazzaro B.P."/>
            <person name="Lee S.J."/>
            <person name="Levesque L."/>
            <person name="Li R."/>
            <person name="Lin C.F."/>
            <person name="Lin M.F."/>
            <person name="Lindblad-Toh K."/>
            <person name="Llopart A."/>
            <person name="Long M."/>
            <person name="Low L."/>
            <person name="Lozovsky E."/>
            <person name="Lu J."/>
            <person name="Luo M."/>
            <person name="Machado C.A."/>
            <person name="Makalowski W."/>
            <person name="Marzo M."/>
            <person name="Matsuda M."/>
            <person name="Matzkin L."/>
            <person name="McAllister B."/>
            <person name="McBride C.S."/>
            <person name="McKernan B."/>
            <person name="McKernan K."/>
            <person name="Mendez-Lago M."/>
            <person name="Minx P."/>
            <person name="Mollenhauer M.U."/>
            <person name="Montooth K."/>
            <person name="Mount S.M."/>
            <person name="Mu X."/>
            <person name="Myers E."/>
            <person name="Negre B."/>
            <person name="Newfeld S."/>
            <person name="Nielsen R."/>
            <person name="Noor M.A."/>
            <person name="O'Grady P."/>
            <person name="Pachter L."/>
            <person name="Papaceit M."/>
            <person name="Parisi M.J."/>
            <person name="Parisi M."/>
            <person name="Parts L."/>
            <person name="Pedersen J.S."/>
            <person name="Pesole G."/>
            <person name="Phillippy A.M."/>
            <person name="Ponting C.P."/>
            <person name="Pop M."/>
            <person name="Porcelli D."/>
            <person name="Powell J.R."/>
            <person name="Prohaska S."/>
            <person name="Pruitt K."/>
            <person name="Puig M."/>
            <person name="Quesneville H."/>
            <person name="Ram K.R."/>
            <person name="Rand D."/>
            <person name="Rasmussen M.D."/>
            <person name="Reed L.K."/>
            <person name="Reenan R."/>
            <person name="Reily A."/>
            <person name="Remington K.A."/>
            <person name="Rieger T.T."/>
            <person name="Ritchie M.G."/>
            <person name="Robin C."/>
            <person name="Rogers Y.H."/>
            <person name="Rohde C."/>
            <person name="Rozas J."/>
            <person name="Rubenfield M.J."/>
            <person name="Ruiz A."/>
            <person name="Russo S."/>
            <person name="Salzberg S.L."/>
            <person name="Sanchez-Gracia A."/>
            <person name="Saranga D.J."/>
            <person name="Sato H."/>
            <person name="Schaeffer S.W."/>
            <person name="Schatz M.C."/>
            <person name="Schlenke T."/>
            <person name="Schwartz R."/>
            <person name="Segarra C."/>
            <person name="Singh R.S."/>
            <person name="Sirot L."/>
            <person name="Sirota M."/>
            <person name="Sisneros N.B."/>
            <person name="Smith C.D."/>
            <person name="Smith T.F."/>
            <person name="Spieth J."/>
            <person name="Stage D.E."/>
            <person name="Stark A."/>
            <person name="Stephan W."/>
            <person name="Strausberg R.L."/>
            <person name="Strempel S."/>
            <person name="Sturgill D."/>
            <person name="Sutton G."/>
            <person name="Sutton G.G."/>
            <person name="Tao W."/>
            <person name="Teichmann S."/>
            <person name="Tobari Y.N."/>
            <person name="Tomimura Y."/>
            <person name="Tsolas J.M."/>
            <person name="Valente V.L."/>
            <person name="Venter E."/>
            <person name="Venter J.C."/>
            <person name="Vicario S."/>
            <person name="Vieira F.G."/>
            <person name="Vilella A.J."/>
            <person name="Villasante A."/>
            <person name="Walenz B."/>
            <person name="Wang J."/>
            <person name="Wasserman M."/>
            <person name="Watts T."/>
            <person name="Wilson D."/>
            <person name="Wilson R.K."/>
            <person name="Wing R.A."/>
            <person name="Wolfner M.F."/>
            <person name="Wong A."/>
            <person name="Wong G.K."/>
            <person name="Wu C.I."/>
            <person name="Wu G."/>
            <person name="Yamamoto D."/>
            <person name="Yang H.P."/>
            <person name="Yang S.P."/>
            <person name="Yorke J.A."/>
            <person name="Yoshida K."/>
            <person name="Zdobnov E."/>
            <person name="Zhang P."/>
            <person name="Zhang Y."/>
            <person name="Zimin A.V."/>
            <person name="Baldwin J."/>
            <person name="Abdouelleil A."/>
            <person name="Abdulkadir J."/>
            <person name="Abebe A."/>
            <person name="Abera B."/>
            <person name="Abreu J."/>
            <person name="Acer S.C."/>
            <person name="Aftuck L."/>
            <person name="Alexander A."/>
            <person name="An P."/>
            <person name="Anderson E."/>
            <person name="Anderson S."/>
            <person name="Arachi H."/>
            <person name="Azer M."/>
            <person name="Bachantsang P."/>
            <person name="Barry A."/>
            <person name="Bayul T."/>
            <person name="Berlin A."/>
            <person name="Bessette D."/>
            <person name="Bloom T."/>
            <person name="Blye J."/>
            <person name="Boguslavskiy L."/>
            <person name="Bonnet C."/>
            <person name="Boukhgalter B."/>
            <person name="Bourzgui I."/>
            <person name="Brown A."/>
            <person name="Cahill P."/>
            <person name="Channer S."/>
            <person name="Cheshatsang Y."/>
            <person name="Chuda L."/>
            <person name="Citroen M."/>
            <person name="Collymore A."/>
            <person name="Cooke P."/>
            <person name="Costello M."/>
            <person name="D'Aco K."/>
            <person name="Daza R."/>
            <person name="De Haan G."/>
            <person name="DeGray S."/>
            <person name="DeMaso C."/>
            <person name="Dhargay N."/>
            <person name="Dooley K."/>
            <person name="Dooley E."/>
            <person name="Doricent M."/>
            <person name="Dorje P."/>
            <person name="Dorjee K."/>
            <person name="Dupes A."/>
            <person name="Elong R."/>
            <person name="Falk J."/>
            <person name="Farina A."/>
            <person name="Faro S."/>
            <person name="Ferguson D."/>
            <person name="Fisher S."/>
            <person name="Foley C.D."/>
            <person name="Franke A."/>
            <person name="Friedrich D."/>
            <person name="Gadbois L."/>
            <person name="Gearin G."/>
            <person name="Gearin C.R."/>
            <person name="Giannoukos G."/>
            <person name="Goode T."/>
            <person name="Graham J."/>
            <person name="Grandbois E."/>
            <person name="Grewal S."/>
            <person name="Gyaltsen K."/>
            <person name="Hafez N."/>
            <person name="Hagos B."/>
            <person name="Hall J."/>
            <person name="Henson C."/>
            <person name="Hollinger A."/>
            <person name="Honan T."/>
            <person name="Huard M.D."/>
            <person name="Hughes L."/>
            <person name="Hurhula B."/>
            <person name="Husby M.E."/>
            <person name="Kamat A."/>
            <person name="Kanga B."/>
            <person name="Kashin S."/>
            <person name="Khazanovich D."/>
            <person name="Kisner P."/>
            <person name="Lance K."/>
            <person name="Lara M."/>
            <person name="Lee W."/>
            <person name="Lennon N."/>
            <person name="Letendre F."/>
            <person name="LeVine R."/>
            <person name="Lipovsky A."/>
            <person name="Liu X."/>
            <person name="Liu J."/>
            <person name="Liu S."/>
            <person name="Lokyitsang T."/>
            <person name="Lokyitsang Y."/>
            <person name="Lubonja R."/>
            <person name="Lui A."/>
            <person name="MacDonald P."/>
            <person name="Magnisalis V."/>
            <person name="Maru K."/>
            <person name="Matthews C."/>
            <person name="McCusker W."/>
            <person name="McDonough S."/>
            <person name="Mehta T."/>
            <person name="Meldrim J."/>
            <person name="Meneus L."/>
            <person name="Mihai O."/>
            <person name="Mihalev A."/>
            <person name="Mihova T."/>
            <person name="Mittelman R."/>
            <person name="Mlenga V."/>
            <person name="Montmayeur A."/>
            <person name="Mulrain L."/>
            <person name="Navidi A."/>
            <person name="Naylor J."/>
            <person name="Negash T."/>
            <person name="Nguyen T."/>
            <person name="Nguyen N."/>
            <person name="Nicol R."/>
            <person name="Norbu C."/>
            <person name="Norbu N."/>
            <person name="Novod N."/>
            <person name="O'Neill B."/>
            <person name="Osman S."/>
            <person name="Markiewicz E."/>
            <person name="Oyono O.L."/>
            <person name="Patti C."/>
            <person name="Phunkhang P."/>
            <person name="Pierre F."/>
            <person name="Priest M."/>
            <person name="Raghuraman S."/>
            <person name="Rege F."/>
            <person name="Reyes R."/>
            <person name="Rise C."/>
            <person name="Rogov P."/>
            <person name="Ross K."/>
            <person name="Ryan E."/>
            <person name="Settipalli S."/>
            <person name="Shea T."/>
            <person name="Sherpa N."/>
            <person name="Shi L."/>
            <person name="Shih D."/>
            <person name="Sparrow T."/>
            <person name="Spaulding J."/>
            <person name="Stalker J."/>
            <person name="Stange-Thomann N."/>
            <person name="Stavropoulos S."/>
            <person name="Stone C."/>
            <person name="Strader C."/>
            <person name="Tesfaye S."/>
            <person name="Thomson T."/>
            <person name="Thoulutsang Y."/>
            <person name="Thoulutsang D."/>
            <person name="Topham K."/>
            <person name="Topping I."/>
            <person name="Tsamla T."/>
            <person name="Vassiliev H."/>
            <person name="Vo A."/>
            <person name="Wangchuk T."/>
            <person name="Wangdi T."/>
            <person name="Weiand M."/>
            <person name="Wilkinson J."/>
            <person name="Wilson A."/>
            <person name="Yadav S."/>
            <person name="Young G."/>
            <person name="Yu Q."/>
            <person name="Zembek L."/>
            <person name="Zhong D."/>
            <person name="Zimmer A."/>
            <person name="Zwirko Z."/>
            <person name="Jaffe D.B."/>
            <person name="Alvarez P."/>
            <person name="Brockman W."/>
            <person name="Butler J."/>
            <person name="Chin C."/>
            <person name="Gnerre S."/>
            <person name="Grabherr M."/>
            <person name="Kleber M."/>
            <person name="Mauceli E."/>
            <person name="MacCallum I."/>
        </authorList>
    </citation>
    <scope>NUCLEOTIDE SEQUENCE [LARGE SCALE GENOMIC DNA]</scope>
    <source>
        <strain evidence="15">Tucson 15010-1051.87</strain>
    </source>
</reference>
<evidence type="ECO:0000256" key="12">
    <source>
        <dbReference type="PIRSR" id="PIRSR600243-1"/>
    </source>
</evidence>
<proteinExistence type="predicted"/>
<dbReference type="InterPro" id="IPR023333">
    <property type="entry name" value="Proteasome_suB-type"/>
</dbReference>
<comment type="function">
    <text evidence="10">Non-catalytic component of the proteasome, a multicatalytic proteinase complex which is characterized by its ability to cleave peptides with Arg, Phe, Tyr, Leu, and Glu adjacent to the leaving group at neutral or slightly basic pH. The proteasome has an ATP-dependent proteolytic activity.</text>
</comment>
<dbReference type="Proteomes" id="UP000008792">
    <property type="component" value="Unassembled WGS sequence"/>
</dbReference>
<keyword evidence="4" id="KW-0963">Cytoplasm</keyword>
<dbReference type="STRING" id="7244.B4M6V9"/>
<dbReference type="GO" id="GO:0005634">
    <property type="term" value="C:nucleus"/>
    <property type="evidence" value="ECO:0007669"/>
    <property type="project" value="UniProtKB-SubCell"/>
</dbReference>
<dbReference type="GO" id="GO:0005737">
    <property type="term" value="C:cytoplasm"/>
    <property type="evidence" value="ECO:0007669"/>
    <property type="project" value="TreeGrafter"/>
</dbReference>
<evidence type="ECO:0000256" key="6">
    <source>
        <dbReference type="ARBA" id="ARBA00022698"/>
    </source>
</evidence>
<dbReference type="AlphaFoldDB" id="B4M6V9"/>
<evidence type="ECO:0000313" key="14">
    <source>
        <dbReference type="EMBL" id="EDW62526.1"/>
    </source>
</evidence>
<dbReference type="EMBL" id="CH940653">
    <property type="protein sequence ID" value="EDW62526.1"/>
    <property type="molecule type" value="Genomic_DNA"/>
</dbReference>
<sequence length="328" mass="36705">MALERICGIDKADFMQPYNDLNVAYAQVEVNTGKTVFDSAYSVIAPPFENPKRKIKRSLKKSNLNLEMSHGTTTLGFKYQGGILLCADSRGTNGEFIASQEMKKIIEVDKGILGTIAGGAADCVYWDRVLTMECRLFELTYGRSMTVKSAARIMCNIAYKFKGLGLCIGMMLAGYDFDGPQLIYVDSDGQRVEGNLFTIGSGAHCALGILDSFYRWDMSDEEAYNLALRGVYHATYLDAYTGGLVRLYHMRPHKWSIVTVKDCMELGEIFAKAQKENPTGGPSSILRKGFKADPEPEEEEVESVETKIEKYRKREMENAKNKENILFS</sequence>
<dbReference type="HOGENOM" id="CLU_035750_7_1_1"/>
<dbReference type="Pfam" id="PF00227">
    <property type="entry name" value="Proteasome"/>
    <property type="match status" value="1"/>
</dbReference>
<dbReference type="GO" id="GO:0051603">
    <property type="term" value="P:proteolysis involved in protein catabolic process"/>
    <property type="evidence" value="ECO:0007669"/>
    <property type="project" value="InterPro"/>
</dbReference>
<keyword evidence="5" id="KW-0645">Protease</keyword>
<feature type="region of interest" description="Disordered" evidence="13">
    <location>
        <begin position="274"/>
        <end position="304"/>
    </location>
</feature>
<keyword evidence="8" id="KW-0647">Proteasome</keyword>
<dbReference type="PANTHER" id="PTHR32194:SF3">
    <property type="entry name" value="PROTEASOME SUBUNIT BETA"/>
    <property type="match status" value="1"/>
</dbReference>
<dbReference type="EC" id="3.4.25.1" evidence="3"/>
<dbReference type="InterPro" id="IPR016050">
    <property type="entry name" value="Proteasome_bsu_CS"/>
</dbReference>
<keyword evidence="15" id="KW-1185">Reference proteome</keyword>
<evidence type="ECO:0000256" key="3">
    <source>
        <dbReference type="ARBA" id="ARBA00012039"/>
    </source>
</evidence>
<evidence type="ECO:0000256" key="11">
    <source>
        <dbReference type="ARBA" id="ARBA00026071"/>
    </source>
</evidence>
<evidence type="ECO:0000256" key="10">
    <source>
        <dbReference type="ARBA" id="ARBA00024953"/>
    </source>
</evidence>
<evidence type="ECO:0000256" key="4">
    <source>
        <dbReference type="ARBA" id="ARBA00022490"/>
    </source>
</evidence>
<evidence type="ECO:0000256" key="9">
    <source>
        <dbReference type="ARBA" id="ARBA00023145"/>
    </source>
</evidence>
<evidence type="ECO:0000313" key="15">
    <source>
        <dbReference type="Proteomes" id="UP000008792"/>
    </source>
</evidence>
<comment type="catalytic activity">
    <reaction evidence="1">
        <text>Cleavage of peptide bonds with very broad specificity.</text>
        <dbReference type="EC" id="3.4.25.1"/>
    </reaction>
</comment>
<keyword evidence="9" id="KW-0865">Zymogen</keyword>
<accession>B4M6V9</accession>
<keyword evidence="7 14" id="KW-0378">Hydrolase</keyword>
<evidence type="ECO:0000256" key="1">
    <source>
        <dbReference type="ARBA" id="ARBA00001198"/>
    </source>
</evidence>
<name>B4M6V9_DROVI</name>
<keyword evidence="6" id="KW-0888">Threonine protease</keyword>
<organism evidence="14 15">
    <name type="scientific">Drosophila virilis</name>
    <name type="common">Fruit fly</name>
    <dbReference type="NCBI Taxonomy" id="7244"/>
    <lineage>
        <taxon>Eukaryota</taxon>
        <taxon>Metazoa</taxon>
        <taxon>Ecdysozoa</taxon>
        <taxon>Arthropoda</taxon>
        <taxon>Hexapoda</taxon>
        <taxon>Insecta</taxon>
        <taxon>Pterygota</taxon>
        <taxon>Neoptera</taxon>
        <taxon>Endopterygota</taxon>
        <taxon>Diptera</taxon>
        <taxon>Brachycera</taxon>
        <taxon>Muscomorpha</taxon>
        <taxon>Ephydroidea</taxon>
        <taxon>Drosophilidae</taxon>
        <taxon>Drosophila</taxon>
    </lineage>
</organism>
<dbReference type="PRINTS" id="PR00141">
    <property type="entry name" value="PROTEASOME"/>
</dbReference>
<dbReference type="InterPro" id="IPR000243">
    <property type="entry name" value="Pept_T1A_subB"/>
</dbReference>
<dbReference type="OMA" id="RFICNVA"/>
<comment type="subcellular location">
    <subcellularLocation>
        <location evidence="2">Nucleus</location>
    </subcellularLocation>
</comment>